<dbReference type="Proteomes" id="UP000233440">
    <property type="component" value="Unassembled WGS sequence"/>
</dbReference>
<feature type="coiled-coil region" evidence="1">
    <location>
        <begin position="21"/>
        <end position="61"/>
    </location>
</feature>
<dbReference type="AlphaFoldDB" id="A0A2N3LE62"/>
<dbReference type="RefSeq" id="WP_101356389.1">
    <property type="nucleotide sequence ID" value="NZ_PIQO01000026.1"/>
</dbReference>
<evidence type="ECO:0000313" key="2">
    <source>
        <dbReference type="EMBL" id="PKR82901.1"/>
    </source>
</evidence>
<keyword evidence="3" id="KW-1185">Reference proteome</keyword>
<evidence type="ECO:0000313" key="3">
    <source>
        <dbReference type="Proteomes" id="UP000233440"/>
    </source>
</evidence>
<name>A0A2N3LE62_9BACI</name>
<organism evidence="2 3">
    <name type="scientific">Heyndrickxia camelliae</name>
    <dbReference type="NCBI Taxonomy" id="1707093"/>
    <lineage>
        <taxon>Bacteria</taxon>
        <taxon>Bacillati</taxon>
        <taxon>Bacillota</taxon>
        <taxon>Bacilli</taxon>
        <taxon>Bacillales</taxon>
        <taxon>Bacillaceae</taxon>
        <taxon>Heyndrickxia</taxon>
    </lineage>
</organism>
<accession>A0A2N3LE62</accession>
<protein>
    <submittedName>
        <fullName evidence="2">Uncharacterized protein</fullName>
    </submittedName>
</protein>
<dbReference type="EMBL" id="PIQO01000026">
    <property type="protein sequence ID" value="PKR82901.1"/>
    <property type="molecule type" value="Genomic_DNA"/>
</dbReference>
<evidence type="ECO:0000256" key="1">
    <source>
        <dbReference type="SAM" id="Coils"/>
    </source>
</evidence>
<gene>
    <name evidence="2" type="ORF">CWO92_22180</name>
</gene>
<reference evidence="2 3" key="1">
    <citation type="submission" date="2017-11" db="EMBL/GenBank/DDBJ databases">
        <title>Bacillus camelliae sp. nov., isolated from pu'er tea.</title>
        <authorList>
            <person name="Niu L."/>
        </authorList>
    </citation>
    <scope>NUCLEOTIDE SEQUENCE [LARGE SCALE GENOMIC DNA]</scope>
    <source>
        <strain evidence="2 3">7578-1</strain>
    </source>
</reference>
<comment type="caution">
    <text evidence="2">The sequence shown here is derived from an EMBL/GenBank/DDBJ whole genome shotgun (WGS) entry which is preliminary data.</text>
</comment>
<proteinExistence type="predicted"/>
<keyword evidence="1" id="KW-0175">Coiled coil</keyword>
<sequence length="85" mass="10332">MKRVNIMSNRDFENGLWENEYDEYEEVYQNALMTVQIIEENRRLKRENTRLQKDLRESRENLDKQYQYSISQVGNILGTLIENSK</sequence>